<organism evidence="14 15">
    <name type="scientific">Herbaspirillum robiniae</name>
    <dbReference type="NCBI Taxonomy" id="2014887"/>
    <lineage>
        <taxon>Bacteria</taxon>
        <taxon>Pseudomonadati</taxon>
        <taxon>Pseudomonadota</taxon>
        <taxon>Betaproteobacteria</taxon>
        <taxon>Burkholderiales</taxon>
        <taxon>Oxalobacteraceae</taxon>
        <taxon>Herbaspirillum</taxon>
    </lineage>
</organism>
<evidence type="ECO:0000256" key="3">
    <source>
        <dbReference type="ARBA" id="ARBA00012030"/>
    </source>
</evidence>
<dbReference type="SUPFAM" id="SSF52141">
    <property type="entry name" value="Uracil-DNA glycosylase-like"/>
    <property type="match status" value="1"/>
</dbReference>
<evidence type="ECO:0000256" key="9">
    <source>
        <dbReference type="ARBA" id="ARBA00023004"/>
    </source>
</evidence>
<dbReference type="InterPro" id="IPR005122">
    <property type="entry name" value="Uracil-DNA_glycosylase-like"/>
</dbReference>
<dbReference type="RefSeq" id="WP_079215158.1">
    <property type="nucleotide sequence ID" value="NZ_CP018845.1"/>
</dbReference>
<keyword evidence="10" id="KW-0411">Iron-sulfur</keyword>
<dbReference type="EC" id="3.2.2.27" evidence="3"/>
<reference evidence="14 15" key="1">
    <citation type="journal article" date="2020" name="Front. Plant Sci.">
        <title>Isolation of Rhizosphere Bacteria That Improve Quality and Water Stress Tolerance in Greenhouse Ornamentals.</title>
        <authorList>
            <person name="Nordstedt N.P."/>
            <person name="Jones M.L."/>
        </authorList>
    </citation>
    <scope>NUCLEOTIDE SEQUENCE [LARGE SCALE GENOMIC DNA]</scope>
    <source>
        <strain evidence="14 15">C6C2</strain>
    </source>
</reference>
<dbReference type="Gene3D" id="3.40.470.10">
    <property type="entry name" value="Uracil-DNA glycosylase-like domain"/>
    <property type="match status" value="1"/>
</dbReference>
<sequence>MSEELKNENGFGSSLELLDALGIGPVWVRRELAVEEAVAADAVMPAAAEIASPLQAPAAPPARPAAQPVQHEDLEDAFAAAPAAPVARPAPRPAPAAPAAPAMPRAPERRSAPVEDDGGPPSWLDEMDFAASVEPALIPDGIGEDEGEEAPAQVDPMVARIAAMEWPQLKEIVSDCRRCGLCKGRKNTVFGVGDEKAKWLFIGEGPGRNEDQQGEPFVGPAGKLLDNMLAAMGVRRGDNAYIANIVKCRPTGDDGRDRPPSPQEVASCLPYLQRQIALIQPTVLVALGKTAAISLLGMDPSTPVSRLRGTVHRYQDLPLVVTYHPAYLLRTLGDKSKAWADLCLAMSTYQQQSSN</sequence>
<protein>
    <recommendedName>
        <fullName evidence="4">Type-4 uracil-DNA glycosylase</fullName>
        <ecNumber evidence="3">3.2.2.27</ecNumber>
    </recommendedName>
</protein>
<evidence type="ECO:0000256" key="11">
    <source>
        <dbReference type="ARBA" id="ARBA00023204"/>
    </source>
</evidence>
<dbReference type="InterPro" id="IPR036895">
    <property type="entry name" value="Uracil-DNA_glycosylase-like_sf"/>
</dbReference>
<feature type="region of interest" description="Disordered" evidence="12">
    <location>
        <begin position="82"/>
        <end position="125"/>
    </location>
</feature>
<evidence type="ECO:0000256" key="4">
    <source>
        <dbReference type="ARBA" id="ARBA00019403"/>
    </source>
</evidence>
<gene>
    <name evidence="14" type="ORF">HNO84_00610</name>
</gene>
<dbReference type="InterPro" id="IPR051536">
    <property type="entry name" value="UDG_Type-4/5"/>
</dbReference>
<dbReference type="CDD" id="cd10030">
    <property type="entry name" value="UDG-F4_TTUDGA_SPO1dp_like"/>
    <property type="match status" value="1"/>
</dbReference>
<evidence type="ECO:0000256" key="1">
    <source>
        <dbReference type="ARBA" id="ARBA00001400"/>
    </source>
</evidence>
<dbReference type="SMART" id="SM00987">
    <property type="entry name" value="UreE_C"/>
    <property type="match status" value="1"/>
</dbReference>
<evidence type="ECO:0000256" key="7">
    <source>
        <dbReference type="ARBA" id="ARBA00022763"/>
    </source>
</evidence>
<comment type="similarity">
    <text evidence="2">Belongs to the uracil-DNA glycosylase (UDG) superfamily. Type 4 (UDGa) family.</text>
</comment>
<dbReference type="InterPro" id="IPR005273">
    <property type="entry name" value="Ura-DNA_glyco_family4"/>
</dbReference>
<keyword evidence="9" id="KW-0408">Iron</keyword>
<evidence type="ECO:0000313" key="15">
    <source>
        <dbReference type="Proteomes" id="UP000536746"/>
    </source>
</evidence>
<name>A0ABX2LWZ4_9BURK</name>
<evidence type="ECO:0000256" key="5">
    <source>
        <dbReference type="ARBA" id="ARBA00022485"/>
    </source>
</evidence>
<dbReference type="PANTHER" id="PTHR33693:SF1">
    <property type="entry name" value="TYPE-4 URACIL-DNA GLYCOSYLASE"/>
    <property type="match status" value="1"/>
</dbReference>
<dbReference type="PANTHER" id="PTHR33693">
    <property type="entry name" value="TYPE-5 URACIL-DNA GLYCOSYLASE"/>
    <property type="match status" value="1"/>
</dbReference>
<proteinExistence type="inferred from homology"/>
<evidence type="ECO:0000256" key="12">
    <source>
        <dbReference type="SAM" id="MobiDB-lite"/>
    </source>
</evidence>
<evidence type="ECO:0000259" key="13">
    <source>
        <dbReference type="SMART" id="SM00986"/>
    </source>
</evidence>
<evidence type="ECO:0000256" key="8">
    <source>
        <dbReference type="ARBA" id="ARBA00022801"/>
    </source>
</evidence>
<evidence type="ECO:0000256" key="2">
    <source>
        <dbReference type="ARBA" id="ARBA00006521"/>
    </source>
</evidence>
<dbReference type="EMBL" id="JABFMT010000001">
    <property type="protein sequence ID" value="NUU00084.1"/>
    <property type="molecule type" value="Genomic_DNA"/>
</dbReference>
<keyword evidence="7" id="KW-0227">DNA damage</keyword>
<keyword evidence="15" id="KW-1185">Reference proteome</keyword>
<dbReference type="Proteomes" id="UP000536746">
    <property type="component" value="Unassembled WGS sequence"/>
</dbReference>
<evidence type="ECO:0000256" key="10">
    <source>
        <dbReference type="ARBA" id="ARBA00023014"/>
    </source>
</evidence>
<feature type="domain" description="Uracil-DNA glycosylase-like" evidence="13">
    <location>
        <begin position="190"/>
        <end position="343"/>
    </location>
</feature>
<keyword evidence="8" id="KW-0378">Hydrolase</keyword>
<dbReference type="NCBIfam" id="TIGR00758">
    <property type="entry name" value="UDG_fam4"/>
    <property type="match status" value="1"/>
</dbReference>
<keyword evidence="11" id="KW-0234">DNA repair</keyword>
<dbReference type="Pfam" id="PF03167">
    <property type="entry name" value="UDG"/>
    <property type="match status" value="1"/>
</dbReference>
<evidence type="ECO:0000313" key="14">
    <source>
        <dbReference type="EMBL" id="NUU00084.1"/>
    </source>
</evidence>
<dbReference type="SMART" id="SM00986">
    <property type="entry name" value="UDG"/>
    <property type="match status" value="1"/>
</dbReference>
<accession>A0ABX2LWZ4</accession>
<comment type="caution">
    <text evidence="14">The sequence shown here is derived from an EMBL/GenBank/DDBJ whole genome shotgun (WGS) entry which is preliminary data.</text>
</comment>
<evidence type="ECO:0000256" key="6">
    <source>
        <dbReference type="ARBA" id="ARBA00022723"/>
    </source>
</evidence>
<keyword evidence="6" id="KW-0479">Metal-binding</keyword>
<feature type="compositionally biased region" description="Pro residues" evidence="12">
    <location>
        <begin position="88"/>
        <end position="98"/>
    </location>
</feature>
<comment type="catalytic activity">
    <reaction evidence="1">
        <text>Hydrolyzes single-stranded DNA or mismatched double-stranded DNA and polynucleotides, releasing free uracil.</text>
        <dbReference type="EC" id="3.2.2.27"/>
    </reaction>
</comment>
<keyword evidence="5" id="KW-0004">4Fe-4S</keyword>